<organism evidence="1 2">
    <name type="scientific">Cordyceps javanica</name>
    <dbReference type="NCBI Taxonomy" id="43265"/>
    <lineage>
        <taxon>Eukaryota</taxon>
        <taxon>Fungi</taxon>
        <taxon>Dikarya</taxon>
        <taxon>Ascomycota</taxon>
        <taxon>Pezizomycotina</taxon>
        <taxon>Sordariomycetes</taxon>
        <taxon>Hypocreomycetidae</taxon>
        <taxon>Hypocreales</taxon>
        <taxon>Cordycipitaceae</taxon>
        <taxon>Cordyceps</taxon>
    </lineage>
</organism>
<dbReference type="AlphaFoldDB" id="A0A545UKY1"/>
<name>A0A545UKY1_9HYPO</name>
<comment type="caution">
    <text evidence="1">The sequence shown here is derived from an EMBL/GenBank/DDBJ whole genome shotgun (WGS) entry which is preliminary data.</text>
</comment>
<dbReference type="Proteomes" id="UP000315783">
    <property type="component" value="Unassembled WGS sequence"/>
</dbReference>
<evidence type="ECO:0000313" key="1">
    <source>
        <dbReference type="EMBL" id="TQV90117.1"/>
    </source>
</evidence>
<accession>A0A545UKY1</accession>
<keyword evidence="2" id="KW-1185">Reference proteome</keyword>
<reference evidence="1 2" key="1">
    <citation type="journal article" date="2019" name="Appl. Microbiol. Biotechnol.">
        <title>Genome sequence of Isaria javanica and comparative genome analysis insights into family S53 peptidase evolution in fungal entomopathogens.</title>
        <authorList>
            <person name="Lin R."/>
            <person name="Zhang X."/>
            <person name="Xin B."/>
            <person name="Zou M."/>
            <person name="Gao Y."/>
            <person name="Qin F."/>
            <person name="Hu Q."/>
            <person name="Xie B."/>
            <person name="Cheng X."/>
        </authorList>
    </citation>
    <scope>NUCLEOTIDE SEQUENCE [LARGE SCALE GENOMIC DNA]</scope>
    <source>
        <strain evidence="1 2">IJ1G</strain>
    </source>
</reference>
<evidence type="ECO:0000313" key="2">
    <source>
        <dbReference type="Proteomes" id="UP000315783"/>
    </source>
</evidence>
<sequence>MSVGIAGDTKWSCSCNAFFESEYPVEIVTVLQRNRQALISLLETSPAHSRSEDIGNITDNHDDGAIAKHTGPRGYHCPSFSCSYAIRILHCVTAANTLPDIHCDEICVYCHFPAKTVSEFLSHYHQHEYVDGTAKSTYMSDRRRELRELVAADLAAAPARNNVKGAQTKANFDTDPAAAMATDKLVRYGNGRKRTQAEAGFNSESTSTQHGEMQEIVPIAPDDVGSAQVRLDTMQQPAIQQGPLIDPTVPLNMDDRSDRLHGLDYPPIWGIINYPYQVFPLDSLQNRTG</sequence>
<gene>
    <name evidence="1" type="ORF">IF1G_11226</name>
</gene>
<protein>
    <submittedName>
        <fullName evidence="1">Uncharacterized protein</fullName>
    </submittedName>
</protein>
<proteinExistence type="predicted"/>
<dbReference type="EMBL" id="SPUK01000036">
    <property type="protein sequence ID" value="TQV90117.1"/>
    <property type="molecule type" value="Genomic_DNA"/>
</dbReference>